<dbReference type="Proteomes" id="UP000186705">
    <property type="component" value="Unassembled WGS sequence"/>
</dbReference>
<dbReference type="GO" id="GO:0140359">
    <property type="term" value="F:ABC-type transporter activity"/>
    <property type="evidence" value="ECO:0007669"/>
    <property type="project" value="InterPro"/>
</dbReference>
<dbReference type="OrthoDB" id="9770415at2"/>
<keyword evidence="4" id="KW-0067">ATP-binding</keyword>
<evidence type="ECO:0000313" key="10">
    <source>
        <dbReference type="EMBL" id="OLU46473.1"/>
    </source>
</evidence>
<accession>A0A1U7NML5</accession>
<dbReference type="Gene3D" id="3.40.50.300">
    <property type="entry name" value="P-loop containing nucleotide triphosphate hydrolases"/>
    <property type="match status" value="1"/>
</dbReference>
<sequence length="548" mass="62555">MNKSWQTIRLLIKESPKYWRLSILGAILASLPWFVSTWIVSWFLAKAIDQVNDMAWDPVGAFIFVLFVIIMLRVPVIYGYRLNSWAAEKLSARFQWKLLRSWNRRDPADVSISFNETLTRILNDCAQSLSEFFFQGFGLKILEPVLTGVIALVVLWMLQWKIALLSIGLGVVLSIFTIKFTKTIEDLHAALQTKNDQLNQIFNDNLSNMETIKAMDLRSLKLDQFDRCSCEIQTTANQLAKIEILLKTLPKLGELILIVFTLRFSVLDPAFPVGNIVLVVAMQVFVNNLFSNFGTMRNELVKTAIHAHRILDTLDELHSSERKENKAISFPDPVTFFQMDHIDFSYGNQSILRDVCLVAKKGELMILKALSGSGKSTLLDIIQGWRQAEHGTILWNGQKHIHCGLFETRKKIRLFGQAPVLFQGTIRENIELAASRPLNEEELKKIAVSVNWQNCEMETMIEEGGSNLSGGQRQKITLMQALVSDVDVLLLDEPTSALDQKSEEVVYETLNRLKQEKILLIATHRPLLIRKADSIYSWQNKKWVHIDP</sequence>
<dbReference type="STRING" id="1862672.BO225_06065"/>
<dbReference type="PANTHER" id="PTHR24221:SF654">
    <property type="entry name" value="ATP-BINDING CASSETTE SUB-FAMILY B MEMBER 6"/>
    <property type="match status" value="1"/>
</dbReference>
<gene>
    <name evidence="10" type="ORF">BO225_06065</name>
</gene>
<evidence type="ECO:0000256" key="2">
    <source>
        <dbReference type="ARBA" id="ARBA00022692"/>
    </source>
</evidence>
<dbReference type="PANTHER" id="PTHR24221">
    <property type="entry name" value="ATP-BINDING CASSETTE SUB-FAMILY B"/>
    <property type="match status" value="1"/>
</dbReference>
<feature type="transmembrane region" description="Helical" evidence="7">
    <location>
        <begin position="59"/>
        <end position="80"/>
    </location>
</feature>
<dbReference type="PROSITE" id="PS50893">
    <property type="entry name" value="ABC_TRANSPORTER_2"/>
    <property type="match status" value="1"/>
</dbReference>
<feature type="transmembrane region" description="Helical" evidence="7">
    <location>
        <begin position="21"/>
        <end position="44"/>
    </location>
</feature>
<evidence type="ECO:0000256" key="6">
    <source>
        <dbReference type="ARBA" id="ARBA00023136"/>
    </source>
</evidence>
<proteinExistence type="predicted"/>
<feature type="transmembrane region" description="Helical" evidence="7">
    <location>
        <begin position="162"/>
        <end position="181"/>
    </location>
</feature>
<dbReference type="InterPro" id="IPR003439">
    <property type="entry name" value="ABC_transporter-like_ATP-bd"/>
</dbReference>
<keyword evidence="6 7" id="KW-0472">Membrane</keyword>
<dbReference type="InterPro" id="IPR011527">
    <property type="entry name" value="ABC1_TM_dom"/>
</dbReference>
<dbReference type="SUPFAM" id="SSF52540">
    <property type="entry name" value="P-loop containing nucleoside triphosphate hydrolases"/>
    <property type="match status" value="1"/>
</dbReference>
<keyword evidence="3" id="KW-0547">Nucleotide-binding</keyword>
<name>A0A1U7NML5_9FIRM</name>
<evidence type="ECO:0000256" key="4">
    <source>
        <dbReference type="ARBA" id="ARBA00022840"/>
    </source>
</evidence>
<dbReference type="InterPro" id="IPR003593">
    <property type="entry name" value="AAA+_ATPase"/>
</dbReference>
<feature type="transmembrane region" description="Helical" evidence="7">
    <location>
        <begin position="137"/>
        <end position="156"/>
    </location>
</feature>
<evidence type="ECO:0000256" key="7">
    <source>
        <dbReference type="SAM" id="Phobius"/>
    </source>
</evidence>
<dbReference type="Pfam" id="PF00664">
    <property type="entry name" value="ABC_membrane"/>
    <property type="match status" value="1"/>
</dbReference>
<evidence type="ECO:0000256" key="1">
    <source>
        <dbReference type="ARBA" id="ARBA00004651"/>
    </source>
</evidence>
<evidence type="ECO:0008006" key="12">
    <source>
        <dbReference type="Google" id="ProtNLM"/>
    </source>
</evidence>
<comment type="subcellular location">
    <subcellularLocation>
        <location evidence="1">Cell membrane</location>
        <topology evidence="1">Multi-pass membrane protein</topology>
    </subcellularLocation>
</comment>
<dbReference type="GeneID" id="78275507"/>
<dbReference type="GO" id="GO:0005886">
    <property type="term" value="C:plasma membrane"/>
    <property type="evidence" value="ECO:0007669"/>
    <property type="project" value="UniProtKB-SubCell"/>
</dbReference>
<dbReference type="RefSeq" id="WP_076341378.1">
    <property type="nucleotide sequence ID" value="NZ_MPKA01000064.1"/>
</dbReference>
<evidence type="ECO:0000313" key="11">
    <source>
        <dbReference type="Proteomes" id="UP000186705"/>
    </source>
</evidence>
<protein>
    <recommendedName>
        <fullName evidence="12">ABC transporter ATP-binding protein</fullName>
    </recommendedName>
</protein>
<keyword evidence="5 7" id="KW-1133">Transmembrane helix</keyword>
<dbReference type="PROSITE" id="PS50929">
    <property type="entry name" value="ABC_TM1F"/>
    <property type="match status" value="1"/>
</dbReference>
<dbReference type="SUPFAM" id="SSF90123">
    <property type="entry name" value="ABC transporter transmembrane region"/>
    <property type="match status" value="1"/>
</dbReference>
<evidence type="ECO:0000259" key="9">
    <source>
        <dbReference type="PROSITE" id="PS50929"/>
    </source>
</evidence>
<dbReference type="EMBL" id="MPKA01000064">
    <property type="protein sequence ID" value="OLU46473.1"/>
    <property type="molecule type" value="Genomic_DNA"/>
</dbReference>
<dbReference type="GO" id="GO:0016887">
    <property type="term" value="F:ATP hydrolysis activity"/>
    <property type="evidence" value="ECO:0007669"/>
    <property type="project" value="InterPro"/>
</dbReference>
<comment type="caution">
    <text evidence="10">The sequence shown here is derived from an EMBL/GenBank/DDBJ whole genome shotgun (WGS) entry which is preliminary data.</text>
</comment>
<keyword evidence="11" id="KW-1185">Reference proteome</keyword>
<feature type="domain" description="ABC transmembrane type-1" evidence="9">
    <location>
        <begin position="21"/>
        <end position="302"/>
    </location>
</feature>
<dbReference type="AlphaFoldDB" id="A0A1U7NML5"/>
<dbReference type="Pfam" id="PF00005">
    <property type="entry name" value="ABC_tran"/>
    <property type="match status" value="1"/>
</dbReference>
<reference evidence="10 11" key="1">
    <citation type="submission" date="2016-11" db="EMBL/GenBank/DDBJ databases">
        <title>Description of two novel members of the family Erysipelotrichaceae: Ileibacterium lipovorans gen. nov., sp. nov. and Dubosiella newyorkensis, gen. nov., sp. nov.</title>
        <authorList>
            <person name="Cox L.M."/>
            <person name="Sohn J."/>
            <person name="Tyrrell K.L."/>
            <person name="Citron D.M."/>
            <person name="Lawson P.A."/>
            <person name="Patel N.B."/>
            <person name="Iizumi T."/>
            <person name="Perez-Perez G.I."/>
            <person name="Goldstein E.J."/>
            <person name="Blaser M.J."/>
        </authorList>
    </citation>
    <scope>NUCLEOTIDE SEQUENCE [LARGE SCALE GENOMIC DNA]</scope>
    <source>
        <strain evidence="10 11">NYU-BL-A4</strain>
    </source>
</reference>
<dbReference type="CDD" id="cd03228">
    <property type="entry name" value="ABCC_MRP_Like"/>
    <property type="match status" value="1"/>
</dbReference>
<dbReference type="InterPro" id="IPR036640">
    <property type="entry name" value="ABC1_TM_sf"/>
</dbReference>
<organism evidence="10 11">
    <name type="scientific">Dubosiella newyorkensis</name>
    <dbReference type="NCBI Taxonomy" id="1862672"/>
    <lineage>
        <taxon>Bacteria</taxon>
        <taxon>Bacillati</taxon>
        <taxon>Bacillota</taxon>
        <taxon>Erysipelotrichia</taxon>
        <taxon>Erysipelotrichales</taxon>
        <taxon>Erysipelotrichaceae</taxon>
        <taxon>Dubosiella</taxon>
    </lineage>
</organism>
<evidence type="ECO:0000256" key="3">
    <source>
        <dbReference type="ARBA" id="ARBA00022741"/>
    </source>
</evidence>
<evidence type="ECO:0000256" key="5">
    <source>
        <dbReference type="ARBA" id="ARBA00022989"/>
    </source>
</evidence>
<dbReference type="GO" id="GO:0005524">
    <property type="term" value="F:ATP binding"/>
    <property type="evidence" value="ECO:0007669"/>
    <property type="project" value="UniProtKB-KW"/>
</dbReference>
<dbReference type="InterPro" id="IPR027417">
    <property type="entry name" value="P-loop_NTPase"/>
</dbReference>
<feature type="domain" description="ABC transporter" evidence="8">
    <location>
        <begin position="337"/>
        <end position="548"/>
    </location>
</feature>
<feature type="transmembrane region" description="Helical" evidence="7">
    <location>
        <begin position="270"/>
        <end position="290"/>
    </location>
</feature>
<keyword evidence="2 7" id="KW-0812">Transmembrane</keyword>
<evidence type="ECO:0000259" key="8">
    <source>
        <dbReference type="PROSITE" id="PS50893"/>
    </source>
</evidence>
<dbReference type="Gene3D" id="1.20.1560.10">
    <property type="entry name" value="ABC transporter type 1, transmembrane domain"/>
    <property type="match status" value="1"/>
</dbReference>
<dbReference type="SMART" id="SM00382">
    <property type="entry name" value="AAA"/>
    <property type="match status" value="1"/>
</dbReference>
<dbReference type="InterPro" id="IPR039421">
    <property type="entry name" value="Type_1_exporter"/>
</dbReference>